<organism evidence="4 5">
    <name type="scientific">Lysobacter spongiicola DSM 21749</name>
    <dbReference type="NCBI Taxonomy" id="1122188"/>
    <lineage>
        <taxon>Bacteria</taxon>
        <taxon>Pseudomonadati</taxon>
        <taxon>Pseudomonadota</taxon>
        <taxon>Gammaproteobacteria</taxon>
        <taxon>Lysobacterales</taxon>
        <taxon>Lysobacteraceae</taxon>
        <taxon>Novilysobacter</taxon>
    </lineage>
</organism>
<dbReference type="EMBL" id="FUXP01000009">
    <property type="protein sequence ID" value="SKA15774.1"/>
    <property type="molecule type" value="Genomic_DNA"/>
</dbReference>
<dbReference type="GO" id="GO:0016787">
    <property type="term" value="F:hydrolase activity"/>
    <property type="evidence" value="ECO:0007669"/>
    <property type="project" value="UniProtKB-KW"/>
</dbReference>
<evidence type="ECO:0000256" key="3">
    <source>
        <dbReference type="SAM" id="MobiDB-lite"/>
    </source>
</evidence>
<evidence type="ECO:0000256" key="1">
    <source>
        <dbReference type="ARBA" id="ARBA00022729"/>
    </source>
</evidence>
<evidence type="ECO:0000313" key="5">
    <source>
        <dbReference type="Proteomes" id="UP000190061"/>
    </source>
</evidence>
<dbReference type="Pfam" id="PF10503">
    <property type="entry name" value="Esterase_PHB"/>
    <property type="match status" value="1"/>
</dbReference>
<keyword evidence="1" id="KW-0732">Signal</keyword>
<proteinExistence type="predicted"/>
<dbReference type="PANTHER" id="PTHR43037">
    <property type="entry name" value="UNNAMED PRODUCT-RELATED"/>
    <property type="match status" value="1"/>
</dbReference>
<dbReference type="NCBIfam" id="TIGR01840">
    <property type="entry name" value="esterase_phb"/>
    <property type="match status" value="1"/>
</dbReference>
<dbReference type="InterPro" id="IPR010126">
    <property type="entry name" value="Esterase_phb"/>
</dbReference>
<dbReference type="STRING" id="1122188.SAMN02745674_02193"/>
<evidence type="ECO:0000313" key="4">
    <source>
        <dbReference type="EMBL" id="SKA15774.1"/>
    </source>
</evidence>
<accession>A0A1T4RIF1</accession>
<dbReference type="AlphaFoldDB" id="A0A1T4RIF1"/>
<dbReference type="PANTHER" id="PTHR43037:SF1">
    <property type="entry name" value="BLL1128 PROTEIN"/>
    <property type="match status" value="1"/>
</dbReference>
<keyword evidence="5" id="KW-1185">Reference proteome</keyword>
<dbReference type="InterPro" id="IPR050955">
    <property type="entry name" value="Plant_Biomass_Hydrol_Est"/>
</dbReference>
<keyword evidence="2" id="KW-0378">Hydrolase</keyword>
<sequence length="386" mass="39726">MKLLEKLLGRIRPGSSHAGNPPTDGAARNAQIAETIDRALNSAGLTQQGGASGQVRATIDQSLARAGLVRPMEQMPSDAAAPQAREVTTAPDAPPEASGQWLARSYSGDAGSLDYKLYVPSGTTLDQSTPMPLVVMLHGCTQSPDDFAAGTGMNALADEHGFLVAYPAQTARANGNKCWNWFRPGDQVQGRGEPAMIAGIVGHVAADHRVDRKRVFVAGLSAGAAMAVILGETYPDVFAAVGAHSGLPFGAASDVGSAFSAMSQGAQRNAGGRGAGATTHAVPTIVFHGDADRTVAASNSEAIVRDATAGATQSVVQDGIAPGGRSYKQEVFEGPDGRPRVEHWTVQGAGHAWSGGSARGTYTDPAGPDASAEMVRFFLQQTSAAK</sequence>
<dbReference type="Gene3D" id="3.40.50.1820">
    <property type="entry name" value="alpha/beta hydrolase"/>
    <property type="match status" value="1"/>
</dbReference>
<dbReference type="Proteomes" id="UP000190061">
    <property type="component" value="Unassembled WGS sequence"/>
</dbReference>
<evidence type="ECO:0000256" key="2">
    <source>
        <dbReference type="ARBA" id="ARBA00022801"/>
    </source>
</evidence>
<dbReference type="RefSeq" id="WP_200809237.1">
    <property type="nucleotide sequence ID" value="NZ_FUXP01000009.1"/>
</dbReference>
<dbReference type="GO" id="GO:0005576">
    <property type="term" value="C:extracellular region"/>
    <property type="evidence" value="ECO:0007669"/>
    <property type="project" value="InterPro"/>
</dbReference>
<dbReference type="InterPro" id="IPR029058">
    <property type="entry name" value="AB_hydrolase_fold"/>
</dbReference>
<reference evidence="4 5" key="1">
    <citation type="submission" date="2017-02" db="EMBL/GenBank/DDBJ databases">
        <authorList>
            <person name="Peterson S.W."/>
        </authorList>
    </citation>
    <scope>NUCLEOTIDE SEQUENCE [LARGE SCALE GENOMIC DNA]</scope>
    <source>
        <strain evidence="4 5">DSM 21749</strain>
    </source>
</reference>
<dbReference type="SUPFAM" id="SSF53474">
    <property type="entry name" value="alpha/beta-Hydrolases"/>
    <property type="match status" value="1"/>
</dbReference>
<gene>
    <name evidence="4" type="ORF">SAMN02745674_02193</name>
</gene>
<protein>
    <submittedName>
        <fullName evidence="4">Esterase, PHB depolymerase family</fullName>
    </submittedName>
</protein>
<name>A0A1T4RIF1_9GAMM</name>
<feature type="region of interest" description="Disordered" evidence="3">
    <location>
        <begin position="74"/>
        <end position="100"/>
    </location>
</feature>